<dbReference type="GO" id="GO:0004722">
    <property type="term" value="F:protein serine/threonine phosphatase activity"/>
    <property type="evidence" value="ECO:0007669"/>
    <property type="project" value="UniProtKB-EC"/>
</dbReference>
<gene>
    <name evidence="4" type="ORF">HTAM1171_LOCUS2425</name>
</gene>
<evidence type="ECO:0000313" key="4">
    <source>
        <dbReference type="EMBL" id="CAD9475768.1"/>
    </source>
</evidence>
<dbReference type="CDD" id="cd00201">
    <property type="entry name" value="WW"/>
    <property type="match status" value="1"/>
</dbReference>
<dbReference type="AlphaFoldDB" id="A0A7S2GZ76"/>
<dbReference type="EMBL" id="HBGV01003983">
    <property type="protein sequence ID" value="CAD9475768.1"/>
    <property type="molecule type" value="Transcribed_RNA"/>
</dbReference>
<evidence type="ECO:0000259" key="2">
    <source>
        <dbReference type="PROSITE" id="PS50020"/>
    </source>
</evidence>
<keyword evidence="1" id="KW-0904">Protein phosphatase</keyword>
<evidence type="ECO:0000256" key="1">
    <source>
        <dbReference type="RuleBase" id="RU366020"/>
    </source>
</evidence>
<feature type="domain" description="PPM-type phosphatase" evidence="3">
    <location>
        <begin position="267"/>
        <end position="505"/>
    </location>
</feature>
<comment type="catalytic activity">
    <reaction evidence="1">
        <text>O-phospho-L-seryl-[protein] + H2O = L-seryl-[protein] + phosphate</text>
        <dbReference type="Rhea" id="RHEA:20629"/>
        <dbReference type="Rhea" id="RHEA-COMP:9863"/>
        <dbReference type="Rhea" id="RHEA-COMP:11604"/>
        <dbReference type="ChEBI" id="CHEBI:15377"/>
        <dbReference type="ChEBI" id="CHEBI:29999"/>
        <dbReference type="ChEBI" id="CHEBI:43474"/>
        <dbReference type="ChEBI" id="CHEBI:83421"/>
        <dbReference type="EC" id="3.1.3.16"/>
    </reaction>
</comment>
<dbReference type="InterPro" id="IPR001202">
    <property type="entry name" value="WW_dom"/>
</dbReference>
<dbReference type="PROSITE" id="PS51746">
    <property type="entry name" value="PPM_2"/>
    <property type="match status" value="1"/>
</dbReference>
<feature type="domain" description="WW" evidence="2">
    <location>
        <begin position="62"/>
        <end position="91"/>
    </location>
</feature>
<dbReference type="InterPro" id="IPR036457">
    <property type="entry name" value="PPM-type-like_dom_sf"/>
</dbReference>
<name>A0A7S2GZ76_9STRA</name>
<dbReference type="EC" id="3.1.3.16" evidence="1"/>
<dbReference type="InterPro" id="IPR001932">
    <property type="entry name" value="PPM-type_phosphatase-like_dom"/>
</dbReference>
<dbReference type="SMART" id="SM00456">
    <property type="entry name" value="WW"/>
    <property type="match status" value="1"/>
</dbReference>
<dbReference type="Gene3D" id="2.20.70.10">
    <property type="match status" value="1"/>
</dbReference>
<keyword evidence="1" id="KW-0479">Metal-binding</keyword>
<comment type="cofactor">
    <cofactor evidence="1">
        <name>Mn(2+)</name>
        <dbReference type="ChEBI" id="CHEBI:29035"/>
    </cofactor>
</comment>
<proteinExistence type="inferred from homology"/>
<reference evidence="4" key="1">
    <citation type="submission" date="2021-01" db="EMBL/GenBank/DDBJ databases">
        <authorList>
            <person name="Corre E."/>
            <person name="Pelletier E."/>
            <person name="Niang G."/>
            <person name="Scheremetjew M."/>
            <person name="Finn R."/>
            <person name="Kale V."/>
            <person name="Holt S."/>
            <person name="Cochrane G."/>
            <person name="Meng A."/>
            <person name="Brown T."/>
            <person name="Cohen L."/>
        </authorList>
    </citation>
    <scope>NUCLEOTIDE SEQUENCE</scope>
    <source>
        <strain evidence="4">CCMP826</strain>
    </source>
</reference>
<accession>A0A7S2GZ76</accession>
<keyword evidence="1" id="KW-0464">Manganese</keyword>
<dbReference type="SUPFAM" id="SSF51045">
    <property type="entry name" value="WW domain"/>
    <property type="match status" value="1"/>
</dbReference>
<dbReference type="PROSITE" id="PS50020">
    <property type="entry name" value="WW_DOMAIN_2"/>
    <property type="match status" value="1"/>
</dbReference>
<organism evidence="4">
    <name type="scientific">Helicotheca tamesis</name>
    <dbReference type="NCBI Taxonomy" id="374047"/>
    <lineage>
        <taxon>Eukaryota</taxon>
        <taxon>Sar</taxon>
        <taxon>Stramenopiles</taxon>
        <taxon>Ochrophyta</taxon>
        <taxon>Bacillariophyta</taxon>
        <taxon>Mediophyceae</taxon>
        <taxon>Lithodesmiophycidae</taxon>
        <taxon>Lithodesmiales</taxon>
        <taxon>Lithodesmiaceae</taxon>
        <taxon>Helicotheca</taxon>
    </lineage>
</organism>
<dbReference type="GO" id="GO:0046872">
    <property type="term" value="F:metal ion binding"/>
    <property type="evidence" value="ECO:0007669"/>
    <property type="project" value="UniProtKB-UniRule"/>
</dbReference>
<dbReference type="InterPro" id="IPR039123">
    <property type="entry name" value="PPTC7"/>
</dbReference>
<comment type="catalytic activity">
    <reaction evidence="1">
        <text>O-phospho-L-threonyl-[protein] + H2O = L-threonyl-[protein] + phosphate</text>
        <dbReference type="Rhea" id="RHEA:47004"/>
        <dbReference type="Rhea" id="RHEA-COMP:11060"/>
        <dbReference type="Rhea" id="RHEA-COMP:11605"/>
        <dbReference type="ChEBI" id="CHEBI:15377"/>
        <dbReference type="ChEBI" id="CHEBI:30013"/>
        <dbReference type="ChEBI" id="CHEBI:43474"/>
        <dbReference type="ChEBI" id="CHEBI:61977"/>
        <dbReference type="EC" id="3.1.3.16"/>
    </reaction>
</comment>
<keyword evidence="1" id="KW-0460">Magnesium</keyword>
<dbReference type="PANTHER" id="PTHR12320:SF1">
    <property type="entry name" value="PROTEIN PHOSPHATASE PTC7 HOMOLOG"/>
    <property type="match status" value="1"/>
</dbReference>
<protein>
    <recommendedName>
        <fullName evidence="1">Protein phosphatase</fullName>
        <ecNumber evidence="1">3.1.3.16</ecNumber>
    </recommendedName>
</protein>
<dbReference type="SUPFAM" id="SSF81606">
    <property type="entry name" value="PP2C-like"/>
    <property type="match status" value="1"/>
</dbReference>
<comment type="similarity">
    <text evidence="1">Belongs to the PP2C family.</text>
</comment>
<evidence type="ECO:0000259" key="3">
    <source>
        <dbReference type="PROSITE" id="PS51746"/>
    </source>
</evidence>
<dbReference type="Gene3D" id="3.60.40.10">
    <property type="entry name" value="PPM-type phosphatase domain"/>
    <property type="match status" value="2"/>
</dbReference>
<comment type="cofactor">
    <cofactor evidence="1">
        <name>Mg(2+)</name>
        <dbReference type="ChEBI" id="CHEBI:18420"/>
    </cofactor>
</comment>
<keyword evidence="1" id="KW-0378">Hydrolase</keyword>
<sequence length="506" mass="54093">MKFYQCAILSILAQSSVKAFTSPPLKHLSNTQQQIASLNPKQRTTTIPLYGSLDPLASEGEWTAYLDEDSTGLVYYFNGETGESMWEPPTDTFPAVKLSADKRRIARERRKIYEASFATPAEEEVVEEAEQQTASGGGFFGFGGGGRSASEAVVAEEEAVVVAEEEIAEVETKSSTGGGGGFFASVFGGGSKKETINGAGVEEPAVVEEEPVMEEAIEETAEEDAVPARKMGFGFPDIFNTGNANEEDVLGEDLIIPADKPIKIEANFQVLPHPAKVSWGGEDATFLKGRTFGVFDGVSGADKLSGVALYSKTLASYMRKLVGNEGLSIDELIGFLTSAAEYADIGATGASTAVVASVGEDGFLRALNLGDSVLLVLRDGKVAARTKEIVHYFDCPYQLAEDSPDRPVDSTLLKTRVYPGDVIITGSDGVFDNLDDDQIIKIVGSCPEKSSAIARKIIEQSRIVSLDEEALTPYAKSARGRRGYDEYANGRGGKVDDISCVVVRCT</sequence>
<dbReference type="PANTHER" id="PTHR12320">
    <property type="entry name" value="PROTEIN PHOSPHATASE 2C"/>
    <property type="match status" value="1"/>
</dbReference>
<dbReference type="InterPro" id="IPR036020">
    <property type="entry name" value="WW_dom_sf"/>
</dbReference>
<dbReference type="SMART" id="SM00332">
    <property type="entry name" value="PP2Cc"/>
    <property type="match status" value="1"/>
</dbReference>